<dbReference type="InterPro" id="IPR027417">
    <property type="entry name" value="P-loop_NTPase"/>
</dbReference>
<dbReference type="Proteomes" id="UP000606193">
    <property type="component" value="Unassembled WGS sequence"/>
</dbReference>
<dbReference type="InterPro" id="IPR017871">
    <property type="entry name" value="ABC_transporter-like_CS"/>
</dbReference>
<gene>
    <name evidence="8" type="ORF">H8704_10910</name>
</gene>
<dbReference type="PANTHER" id="PTHR42798">
    <property type="entry name" value="LIPOPROTEIN-RELEASING SYSTEM ATP-BINDING PROTEIN LOLD"/>
    <property type="match status" value="1"/>
</dbReference>
<keyword evidence="6" id="KW-1133">Transmembrane helix</keyword>
<evidence type="ECO:0000256" key="1">
    <source>
        <dbReference type="ARBA" id="ARBA00005417"/>
    </source>
</evidence>
<evidence type="ECO:0000256" key="5">
    <source>
        <dbReference type="SAM" id="MobiDB-lite"/>
    </source>
</evidence>
<evidence type="ECO:0000259" key="7">
    <source>
        <dbReference type="PROSITE" id="PS50893"/>
    </source>
</evidence>
<dbReference type="SUPFAM" id="SSF52540">
    <property type="entry name" value="P-loop containing nucleoside triphosphate hydrolases"/>
    <property type="match status" value="1"/>
</dbReference>
<dbReference type="PROSITE" id="PS00211">
    <property type="entry name" value="ABC_TRANSPORTER_1"/>
    <property type="match status" value="1"/>
</dbReference>
<dbReference type="EMBL" id="JACRSX010000016">
    <property type="protein sequence ID" value="MBC8563131.1"/>
    <property type="molecule type" value="Genomic_DNA"/>
</dbReference>
<proteinExistence type="inferred from homology"/>
<dbReference type="SMART" id="SM00382">
    <property type="entry name" value="AAA"/>
    <property type="match status" value="1"/>
</dbReference>
<dbReference type="PANTHER" id="PTHR42798:SF6">
    <property type="entry name" value="CELL DIVISION ATP-BINDING PROTEIN FTSE"/>
    <property type="match status" value="1"/>
</dbReference>
<evidence type="ECO:0000256" key="4">
    <source>
        <dbReference type="ARBA" id="ARBA00022840"/>
    </source>
</evidence>
<feature type="transmembrane region" description="Helical" evidence="6">
    <location>
        <begin position="766"/>
        <end position="792"/>
    </location>
</feature>
<dbReference type="InterPro" id="IPR017911">
    <property type="entry name" value="MacB-like_ATP-bd"/>
</dbReference>
<feature type="transmembrane region" description="Helical" evidence="6">
    <location>
        <begin position="733"/>
        <end position="754"/>
    </location>
</feature>
<protein>
    <submittedName>
        <fullName evidence="8">ABC transporter ATP-binding protein/permease</fullName>
    </submittedName>
</protein>
<dbReference type="InterPro" id="IPR003439">
    <property type="entry name" value="ABC_transporter-like_ATP-bd"/>
</dbReference>
<feature type="region of interest" description="Disordered" evidence="5">
    <location>
        <begin position="226"/>
        <end position="252"/>
    </location>
</feature>
<reference evidence="8 9" key="1">
    <citation type="submission" date="2020-08" db="EMBL/GenBank/DDBJ databases">
        <title>Genome public.</title>
        <authorList>
            <person name="Liu C."/>
            <person name="Sun Q."/>
        </authorList>
    </citation>
    <scope>NUCLEOTIDE SEQUENCE [LARGE SCALE GENOMIC DNA]</scope>
    <source>
        <strain evidence="8 9">NSJ-37</strain>
    </source>
</reference>
<keyword evidence="3" id="KW-0547">Nucleotide-binding</keyword>
<dbReference type="InterPro" id="IPR003593">
    <property type="entry name" value="AAA+_ATPase"/>
</dbReference>
<dbReference type="Gene3D" id="3.40.50.300">
    <property type="entry name" value="P-loop containing nucleotide triphosphate hydrolases"/>
    <property type="match status" value="1"/>
</dbReference>
<dbReference type="GO" id="GO:0005524">
    <property type="term" value="F:ATP binding"/>
    <property type="evidence" value="ECO:0007669"/>
    <property type="project" value="UniProtKB-KW"/>
</dbReference>
<name>A0ABR7N3E3_9FIRM</name>
<feature type="compositionally biased region" description="Basic and acidic residues" evidence="5">
    <location>
        <begin position="228"/>
        <end position="252"/>
    </location>
</feature>
<keyword evidence="4 8" id="KW-0067">ATP-binding</keyword>
<dbReference type="RefSeq" id="WP_249298291.1">
    <property type="nucleotide sequence ID" value="NZ_JACRSX010000016.1"/>
</dbReference>
<evidence type="ECO:0000256" key="3">
    <source>
        <dbReference type="ARBA" id="ARBA00022741"/>
    </source>
</evidence>
<keyword evidence="6" id="KW-0812">Transmembrane</keyword>
<comment type="similarity">
    <text evidence="1">Belongs to the ABC transporter superfamily.</text>
</comment>
<evidence type="ECO:0000313" key="9">
    <source>
        <dbReference type="Proteomes" id="UP000606193"/>
    </source>
</evidence>
<feature type="transmembrane region" description="Helical" evidence="6">
    <location>
        <begin position="276"/>
        <end position="300"/>
    </location>
</feature>
<keyword evidence="2" id="KW-0813">Transport</keyword>
<dbReference type="Pfam" id="PF00005">
    <property type="entry name" value="ABC_tran"/>
    <property type="match status" value="1"/>
</dbReference>
<evidence type="ECO:0000313" key="8">
    <source>
        <dbReference type="EMBL" id="MBC8563131.1"/>
    </source>
</evidence>
<comment type="caution">
    <text evidence="8">The sequence shown here is derived from an EMBL/GenBank/DDBJ whole genome shotgun (WGS) entry which is preliminary data.</text>
</comment>
<evidence type="ECO:0000256" key="2">
    <source>
        <dbReference type="ARBA" id="ARBA00022448"/>
    </source>
</evidence>
<keyword evidence="6" id="KW-0472">Membrane</keyword>
<feature type="transmembrane region" description="Helical" evidence="6">
    <location>
        <begin position="685"/>
        <end position="704"/>
    </location>
</feature>
<feature type="domain" description="ABC transporter" evidence="7">
    <location>
        <begin position="6"/>
        <end position="244"/>
    </location>
</feature>
<evidence type="ECO:0000256" key="6">
    <source>
        <dbReference type="SAM" id="Phobius"/>
    </source>
</evidence>
<organism evidence="8 9">
    <name type="scientific">Jutongia huaianensis</name>
    <dbReference type="NCBI Taxonomy" id="2763668"/>
    <lineage>
        <taxon>Bacteria</taxon>
        <taxon>Bacillati</taxon>
        <taxon>Bacillota</taxon>
        <taxon>Clostridia</taxon>
        <taxon>Lachnospirales</taxon>
        <taxon>Lachnospiraceae</taxon>
        <taxon>Jutongia</taxon>
    </lineage>
</organism>
<accession>A0ABR7N3E3</accession>
<sequence length="799" mass="91496">MAETILRLQNISKYYYSDTSVTQALRKINLEFSMGEFVAITGESGGGKSTLLNVISGMLPFDEGEMYFRGEPTFQYDDQDWEEYRRNKIGFVFQDYSLINHYTALDNILAALVIQGKDPESSKEEAMAYLEQVGLTEQAAQRASQLSSGQKQRLSIARALAKNTDIIVADEPTGNLDSETGEQIVEILERLSHEKLVIMVTHNYDQAEPYVTRRIRLHDGEVVTDVPVNKRDENVDQDHQNPSEGEIKSNSGEKTKKKHLENFFALKNIKMQKARAGLFFTFFLITAVVSFLFIGELLVYRDDRITKEYNSDAYLQKNDTRLVVRHPDNSVLTEKDQAAIAGVKYVTMTDLCDYANDINYYIEEDKDYEKTHGSQDKQITNVDNDGMTEEEKNQGIRLLDKTHFMKSSTAITKSDLASGRLPKERNEIVLYTTDKKKLNSQIRCYFSSENLWKEGESCFQDLKIVGILKDNTRQVYFHPELCQMLTYGMDKFVVWGEFCWDMRYEKYYGTMKPVYVVVADDLKDNQVRVSENYIIPSTGYGLVPSDLKMAFSGQQGVLHIEKEESGNDTAGAQADEIDQNMKAAGLETDSEETSQKANRISIDIEYAEDFSQQGGDFIEVSPEIYQKLRDYYNIGTTQASVYIANYSKTDKVLRELQDMGYDAISTYQVSATKYVQEKVYKRLEVIGISTLILIALAILQILIIRSILKIKKKDYSVLRFIGMRRRQMGRITYLEMGIHCIAAVIVTAIIMVILQQTGVSFIRNMMFYYGIIGFVLFIVYNAVLLFLTVFFFNRTLRQE</sequence>
<dbReference type="CDD" id="cd03255">
    <property type="entry name" value="ABC_MJ0796_LolCDE_FtsE"/>
    <property type="match status" value="1"/>
</dbReference>
<keyword evidence="9" id="KW-1185">Reference proteome</keyword>
<dbReference type="PROSITE" id="PS50893">
    <property type="entry name" value="ABC_TRANSPORTER_2"/>
    <property type="match status" value="1"/>
</dbReference>